<name>A0A839K1D1_9FIRM</name>
<evidence type="ECO:0000259" key="1">
    <source>
        <dbReference type="PROSITE" id="PS51186"/>
    </source>
</evidence>
<dbReference type="RefSeq" id="WP_228353344.1">
    <property type="nucleotide sequence ID" value="NZ_JACEGA010000001.1"/>
</dbReference>
<evidence type="ECO:0000313" key="2">
    <source>
        <dbReference type="EMBL" id="MBB2183713.1"/>
    </source>
</evidence>
<comment type="caution">
    <text evidence="2">The sequence shown here is derived from an EMBL/GenBank/DDBJ whole genome shotgun (WGS) entry which is preliminary data.</text>
</comment>
<dbReference type="GO" id="GO:0016747">
    <property type="term" value="F:acyltransferase activity, transferring groups other than amino-acyl groups"/>
    <property type="evidence" value="ECO:0007669"/>
    <property type="project" value="InterPro"/>
</dbReference>
<feature type="domain" description="N-acetyltransferase" evidence="1">
    <location>
        <begin position="3"/>
        <end position="161"/>
    </location>
</feature>
<keyword evidence="3" id="KW-1185">Reference proteome</keyword>
<dbReference type="Pfam" id="PF00583">
    <property type="entry name" value="Acetyltransf_1"/>
    <property type="match status" value="1"/>
</dbReference>
<evidence type="ECO:0000313" key="3">
    <source>
        <dbReference type="Proteomes" id="UP000574276"/>
    </source>
</evidence>
<organism evidence="2 3">
    <name type="scientific">Variimorphobacter saccharofermentans</name>
    <dbReference type="NCBI Taxonomy" id="2755051"/>
    <lineage>
        <taxon>Bacteria</taxon>
        <taxon>Bacillati</taxon>
        <taxon>Bacillota</taxon>
        <taxon>Clostridia</taxon>
        <taxon>Lachnospirales</taxon>
        <taxon>Lachnospiraceae</taxon>
        <taxon>Variimorphobacter</taxon>
    </lineage>
</organism>
<dbReference type="AlphaFoldDB" id="A0A839K1D1"/>
<dbReference type="SUPFAM" id="SSF55729">
    <property type="entry name" value="Acyl-CoA N-acyltransferases (Nat)"/>
    <property type="match status" value="1"/>
</dbReference>
<dbReference type="Gene3D" id="3.40.630.30">
    <property type="match status" value="1"/>
</dbReference>
<gene>
    <name evidence="2" type="ORF">H0486_12610</name>
</gene>
<dbReference type="CDD" id="cd04301">
    <property type="entry name" value="NAT_SF"/>
    <property type="match status" value="1"/>
</dbReference>
<keyword evidence="2" id="KW-0808">Transferase</keyword>
<dbReference type="Proteomes" id="UP000574276">
    <property type="component" value="Unassembled WGS sequence"/>
</dbReference>
<proteinExistence type="predicted"/>
<dbReference type="EMBL" id="JACEGA010000001">
    <property type="protein sequence ID" value="MBB2183713.1"/>
    <property type="molecule type" value="Genomic_DNA"/>
</dbReference>
<sequence length="166" mass="19070">MNYVIRPIKSSEIKLLEDFLYEAIFQRDENNLVSREIINQPELRVFIEDFGKPDDYCLVAEVGGKVVGAVWTRIIAGAVKGYGNVDENTPEFAISLYKEYRDKGIGTSLMKNMLILLKDKGYRQASLAVQKDNYATRMYQAVGFEIVKETVEEYIMICNLNNYEND</sequence>
<dbReference type="InterPro" id="IPR016181">
    <property type="entry name" value="Acyl_CoA_acyltransferase"/>
</dbReference>
<dbReference type="InterPro" id="IPR000182">
    <property type="entry name" value="GNAT_dom"/>
</dbReference>
<accession>A0A839K1D1</accession>
<protein>
    <submittedName>
        <fullName evidence="2">GNAT family N-acetyltransferase</fullName>
    </submittedName>
</protein>
<reference evidence="2 3" key="1">
    <citation type="submission" date="2020-07" db="EMBL/GenBank/DDBJ databases">
        <title>Characterization and genome sequencing of isolate MD1, a novel member within the family Lachnospiraceae.</title>
        <authorList>
            <person name="Rettenmaier R."/>
            <person name="Di Bello L."/>
            <person name="Zinser C."/>
            <person name="Scheitz K."/>
            <person name="Liebl W."/>
            <person name="Zverlov V."/>
        </authorList>
    </citation>
    <scope>NUCLEOTIDE SEQUENCE [LARGE SCALE GENOMIC DNA]</scope>
    <source>
        <strain evidence="2 3">MD1</strain>
    </source>
</reference>
<dbReference type="PROSITE" id="PS51186">
    <property type="entry name" value="GNAT"/>
    <property type="match status" value="1"/>
</dbReference>